<dbReference type="InterPro" id="IPR051310">
    <property type="entry name" value="MCP_chemotaxis"/>
</dbReference>
<comment type="similarity">
    <text evidence="3">Belongs to the methyl-accepting chemotaxis (MCP) protein family.</text>
</comment>
<feature type="domain" description="Methyl-accepting transducer" evidence="7">
    <location>
        <begin position="283"/>
        <end position="512"/>
    </location>
</feature>
<evidence type="ECO:0000256" key="3">
    <source>
        <dbReference type="ARBA" id="ARBA00029447"/>
    </source>
</evidence>
<dbReference type="SUPFAM" id="SSF58104">
    <property type="entry name" value="Methyl-accepting chemotaxis protein (MCP) signaling domain"/>
    <property type="match status" value="1"/>
</dbReference>
<dbReference type="PANTHER" id="PTHR43531">
    <property type="entry name" value="PROTEIN ICFG"/>
    <property type="match status" value="1"/>
</dbReference>
<dbReference type="SMART" id="SM00283">
    <property type="entry name" value="MA"/>
    <property type="match status" value="1"/>
</dbReference>
<keyword evidence="4" id="KW-0807">Transducer</keyword>
<evidence type="ECO:0000259" key="7">
    <source>
        <dbReference type="PROSITE" id="PS50111"/>
    </source>
</evidence>
<dbReference type="GO" id="GO:0007165">
    <property type="term" value="P:signal transduction"/>
    <property type="evidence" value="ECO:0007669"/>
    <property type="project" value="UniProtKB-KW"/>
</dbReference>
<evidence type="ECO:0000256" key="5">
    <source>
        <dbReference type="SAM" id="MobiDB-lite"/>
    </source>
</evidence>
<feature type="domain" description="HAMP" evidence="8">
    <location>
        <begin position="226"/>
        <end position="278"/>
    </location>
</feature>
<dbReference type="RefSeq" id="WP_142808470.1">
    <property type="nucleotide sequence ID" value="NZ_CP036282.1"/>
</dbReference>
<dbReference type="PROSITE" id="PS50885">
    <property type="entry name" value="HAMP"/>
    <property type="match status" value="1"/>
</dbReference>
<feature type="compositionally biased region" description="Low complexity" evidence="5">
    <location>
        <begin position="580"/>
        <end position="593"/>
    </location>
</feature>
<organism evidence="9 10">
    <name type="scientific">Rhodoferax aquaticus</name>
    <dbReference type="NCBI Taxonomy" id="2527691"/>
    <lineage>
        <taxon>Bacteria</taxon>
        <taxon>Pseudomonadati</taxon>
        <taxon>Pseudomonadota</taxon>
        <taxon>Betaproteobacteria</taxon>
        <taxon>Burkholderiales</taxon>
        <taxon>Comamonadaceae</taxon>
        <taxon>Rhodoferax</taxon>
    </lineage>
</organism>
<keyword evidence="2" id="KW-0488">Methylation</keyword>
<evidence type="ECO:0000256" key="1">
    <source>
        <dbReference type="ARBA" id="ARBA00004370"/>
    </source>
</evidence>
<dbReference type="PROSITE" id="PS50111">
    <property type="entry name" value="CHEMOTAXIS_TRANSDUC_2"/>
    <property type="match status" value="1"/>
</dbReference>
<dbReference type="FunFam" id="1.10.287.950:FF:000001">
    <property type="entry name" value="Methyl-accepting chemotaxis sensory transducer"/>
    <property type="match status" value="1"/>
</dbReference>
<dbReference type="GO" id="GO:0006935">
    <property type="term" value="P:chemotaxis"/>
    <property type="evidence" value="ECO:0007669"/>
    <property type="project" value="TreeGrafter"/>
</dbReference>
<dbReference type="KEGG" id="rhg:EXZ61_01850"/>
<proteinExistence type="inferred from homology"/>
<reference evidence="10" key="1">
    <citation type="submission" date="2019-02" db="EMBL/GenBank/DDBJ databases">
        <title>Complete genome sequence of Rhodoferax sp. Gr-4.</title>
        <authorList>
            <person name="Jin L."/>
        </authorList>
    </citation>
    <scope>NUCLEOTIDE SEQUENCE [LARGE SCALE GENOMIC DNA]</scope>
    <source>
        <strain evidence="10">Gr-4</strain>
    </source>
</reference>
<dbReference type="CDD" id="cd11386">
    <property type="entry name" value="MCP_signal"/>
    <property type="match status" value="1"/>
</dbReference>
<protein>
    <submittedName>
        <fullName evidence="9">HAMP domain-containing protein</fullName>
    </submittedName>
</protein>
<dbReference type="InterPro" id="IPR004089">
    <property type="entry name" value="MCPsignal_dom"/>
</dbReference>
<keyword evidence="6" id="KW-1133">Transmembrane helix</keyword>
<name>A0A515EK31_9BURK</name>
<dbReference type="PANTHER" id="PTHR43531:SF14">
    <property type="entry name" value="METHYL-ACCEPTING CHEMOTAXIS PROTEIN I-RELATED"/>
    <property type="match status" value="1"/>
</dbReference>
<evidence type="ECO:0000256" key="6">
    <source>
        <dbReference type="SAM" id="Phobius"/>
    </source>
</evidence>
<dbReference type="InterPro" id="IPR003660">
    <property type="entry name" value="HAMP_dom"/>
</dbReference>
<keyword evidence="6" id="KW-0812">Transmembrane</keyword>
<dbReference type="AlphaFoldDB" id="A0A515EK31"/>
<accession>A0A515EK31</accession>
<dbReference type="Gene3D" id="1.10.287.950">
    <property type="entry name" value="Methyl-accepting chemotaxis protein"/>
    <property type="match status" value="1"/>
</dbReference>
<dbReference type="CDD" id="cd06225">
    <property type="entry name" value="HAMP"/>
    <property type="match status" value="1"/>
</dbReference>
<feature type="region of interest" description="Disordered" evidence="5">
    <location>
        <begin position="529"/>
        <end position="602"/>
    </location>
</feature>
<feature type="compositionally biased region" description="Low complexity" evidence="5">
    <location>
        <begin position="552"/>
        <end position="572"/>
    </location>
</feature>
<dbReference type="EMBL" id="CP036282">
    <property type="protein sequence ID" value="QDL53010.1"/>
    <property type="molecule type" value="Genomic_DNA"/>
</dbReference>
<reference evidence="10" key="2">
    <citation type="journal article" date="2020" name="Int. J. Syst. Evol. Microbiol.">
        <title>Genomic insights into a novel species Rhodoferax aquaticus sp. nov., isolated from freshwater.</title>
        <authorList>
            <person name="Li T."/>
            <person name="Zhuo Y."/>
            <person name="Jin C.Z."/>
            <person name="Wu X."/>
            <person name="Ko S.R."/>
            <person name="Jin F.J."/>
            <person name="Ahn C.Y."/>
            <person name="Oh H.M."/>
            <person name="Lee H.G."/>
            <person name="Jin L."/>
        </authorList>
    </citation>
    <scope>NUCLEOTIDE SEQUENCE [LARGE SCALE GENOMIC DNA]</scope>
    <source>
        <strain evidence="10">Gr-4</strain>
    </source>
</reference>
<evidence type="ECO:0000259" key="8">
    <source>
        <dbReference type="PROSITE" id="PS50885"/>
    </source>
</evidence>
<keyword evidence="10" id="KW-1185">Reference proteome</keyword>
<dbReference type="Proteomes" id="UP000317365">
    <property type="component" value="Chromosome"/>
</dbReference>
<dbReference type="Pfam" id="PF00672">
    <property type="entry name" value="HAMP"/>
    <property type="match status" value="1"/>
</dbReference>
<evidence type="ECO:0000313" key="10">
    <source>
        <dbReference type="Proteomes" id="UP000317365"/>
    </source>
</evidence>
<evidence type="ECO:0000256" key="4">
    <source>
        <dbReference type="PROSITE-ProRule" id="PRU00284"/>
    </source>
</evidence>
<evidence type="ECO:0000313" key="9">
    <source>
        <dbReference type="EMBL" id="QDL53010.1"/>
    </source>
</evidence>
<dbReference type="GO" id="GO:0004888">
    <property type="term" value="F:transmembrane signaling receptor activity"/>
    <property type="evidence" value="ECO:0007669"/>
    <property type="project" value="TreeGrafter"/>
</dbReference>
<dbReference type="GO" id="GO:0005886">
    <property type="term" value="C:plasma membrane"/>
    <property type="evidence" value="ECO:0007669"/>
    <property type="project" value="TreeGrafter"/>
</dbReference>
<gene>
    <name evidence="9" type="ORF">EXZ61_01850</name>
</gene>
<keyword evidence="6" id="KW-0472">Membrane</keyword>
<dbReference type="Pfam" id="PF00015">
    <property type="entry name" value="MCPsignal"/>
    <property type="match status" value="1"/>
</dbReference>
<dbReference type="SMART" id="SM00304">
    <property type="entry name" value="HAMP"/>
    <property type="match status" value="1"/>
</dbReference>
<comment type="subcellular location">
    <subcellularLocation>
        <location evidence="1">Membrane</location>
    </subcellularLocation>
</comment>
<sequence length="602" mass="62898">MKLNNFGIRVRITVGLAAILLLAVLSAANSLYQNISVKYEAGEVANSWIPAIENLGRMNAYLSDHYTATSDRLAIQGNLDAMSFQKVTTESSTNLAKATEIYAATLLTYSDETAAQGEAEKALFADYQAKRDAYFKLAKDGSQAVEDAMGDENVLLLVRQQYSGTMPEAFKKAHAAMDAILQFNLKGTAMAATAVANKVSAAEVAMLITLAVSLLVGAALIWVIPRSVIEPVNQAVAIAQSIADGDLTQRVQVQGKDEMGQLLSSLERMQTQLLQVVSNVRSGSESVATASAEIAQGNHDLSARTEQQASALEQTAASMEELGSTVKQNADSARQANQLAMNASTVAVQGGNVVGQVVETMKGINDASRKIADIISVIDGIAFQTNILALNAAVEAARAGEQGRGFAVVASEVRSLAGRSADAAKEIKSLINASVERVEQGSALVDKAGDTMAEVVSSIKRVTDIMGEISAASSEQALGVAQVGEAVTQMDQGTQQNAALVEEMAAAASSLKSQAEDLVDVVSVFKLPAGTHGNRSERSPVRATPGQSAGSTLRLARNANSRAAAKPALAPQPSAPLPRPLAAAKPQAKATPAGGDDDWETF</sequence>
<feature type="transmembrane region" description="Helical" evidence="6">
    <location>
        <begin position="204"/>
        <end position="224"/>
    </location>
</feature>
<evidence type="ECO:0000256" key="2">
    <source>
        <dbReference type="ARBA" id="ARBA00022481"/>
    </source>
</evidence>